<evidence type="ECO:0000256" key="8">
    <source>
        <dbReference type="ARBA" id="ARBA00025211"/>
    </source>
</evidence>
<comment type="subunit">
    <text evidence="2 10">Heterodimer of an alpha and a beta chain.</text>
</comment>
<dbReference type="InterPro" id="IPR050771">
    <property type="entry name" value="Alpha-ketoacid_DH_E1_comp"/>
</dbReference>
<dbReference type="GO" id="GO:0009083">
    <property type="term" value="P:branched-chain amino acid catabolic process"/>
    <property type="evidence" value="ECO:0007669"/>
    <property type="project" value="TreeGrafter"/>
</dbReference>
<dbReference type="Gene3D" id="3.40.50.970">
    <property type="match status" value="1"/>
</dbReference>
<dbReference type="InterPro" id="IPR001017">
    <property type="entry name" value="DH_E1"/>
</dbReference>
<evidence type="ECO:0000256" key="6">
    <source>
        <dbReference type="ARBA" id="ARBA00023052"/>
    </source>
</evidence>
<feature type="domain" description="Dehydrogenase E1 component" evidence="11">
    <location>
        <begin position="48"/>
        <end position="336"/>
    </location>
</feature>
<comment type="function">
    <text evidence="8 10">The pyruvate dehydrogenase complex catalyzes the overall conversion of pyruvate to acetyl-CoA and CO(2). It contains multiple copies of three enzymatic components: pyruvate dehydrogenase (E1), dihydrolipoamide acetyltransferase (E2) and lipoamide dehydrogenase (E3).</text>
</comment>
<evidence type="ECO:0000313" key="13">
    <source>
        <dbReference type="Proteomes" id="UP000094714"/>
    </source>
</evidence>
<evidence type="ECO:0000256" key="2">
    <source>
        <dbReference type="ARBA" id="ARBA00011870"/>
    </source>
</evidence>
<dbReference type="NCBIfam" id="TIGR03181">
    <property type="entry name" value="PDH_E1_alph_x"/>
    <property type="match status" value="1"/>
</dbReference>
<dbReference type="PATRIC" id="fig|1613.112.peg.163"/>
<organism evidence="12 13">
    <name type="scientific">Limosilactobacillus fermentum</name>
    <name type="common">Lactobacillus fermentum</name>
    <dbReference type="NCBI Taxonomy" id="1613"/>
    <lineage>
        <taxon>Bacteria</taxon>
        <taxon>Bacillati</taxon>
        <taxon>Bacillota</taxon>
        <taxon>Bacilli</taxon>
        <taxon>Lactobacillales</taxon>
        <taxon>Lactobacillaceae</taxon>
        <taxon>Limosilactobacillus</taxon>
    </lineage>
</organism>
<comment type="catalytic activity">
    <reaction evidence="9 10">
        <text>N(6)-[(R)-lipoyl]-L-lysyl-[protein] + pyruvate + H(+) = N(6)-[(R)-S(8)-acetyldihydrolipoyl]-L-lysyl-[protein] + CO2</text>
        <dbReference type="Rhea" id="RHEA:19189"/>
        <dbReference type="Rhea" id="RHEA-COMP:10474"/>
        <dbReference type="Rhea" id="RHEA-COMP:10478"/>
        <dbReference type="ChEBI" id="CHEBI:15361"/>
        <dbReference type="ChEBI" id="CHEBI:15378"/>
        <dbReference type="ChEBI" id="CHEBI:16526"/>
        <dbReference type="ChEBI" id="CHEBI:83099"/>
        <dbReference type="ChEBI" id="CHEBI:83111"/>
        <dbReference type="EC" id="1.2.4.1"/>
    </reaction>
</comment>
<evidence type="ECO:0000256" key="10">
    <source>
        <dbReference type="RuleBase" id="RU366007"/>
    </source>
</evidence>
<keyword evidence="7 10" id="KW-0670">Pyruvate</keyword>
<dbReference type="InterPro" id="IPR017596">
    <property type="entry name" value="PdhA/BkdA"/>
</dbReference>
<gene>
    <name evidence="12" type="ORF">LACFE_CDS0153</name>
</gene>
<dbReference type="GO" id="GO:0016787">
    <property type="term" value="F:hydrolase activity"/>
    <property type="evidence" value="ECO:0007669"/>
    <property type="project" value="UniProtKB-KW"/>
</dbReference>
<keyword evidence="6 10" id="KW-0786">Thiamine pyrophosphate</keyword>
<comment type="cofactor">
    <cofactor evidence="1 10">
        <name>thiamine diphosphate</name>
        <dbReference type="ChEBI" id="CHEBI:58937"/>
    </cofactor>
</comment>
<dbReference type="PANTHER" id="PTHR43380:SF1">
    <property type="entry name" value="2-OXOISOVALERATE DEHYDROGENASE SUBUNIT ALPHA, MITOCHONDRIAL"/>
    <property type="match status" value="1"/>
</dbReference>
<reference evidence="12 13" key="1">
    <citation type="submission" date="2016-09" db="EMBL/GenBank/DDBJ databases">
        <title>Genome Sequence of the Lactobacillus fermentum strain NCC2970 (CNCM I-5068).</title>
        <authorList>
            <person name="Barretto C."/>
            <person name="Ngom-Bru C."/>
            <person name="Genevaz A."/>
            <person name="Fournier C."/>
            <person name="Moine D."/>
            <person name="Kassam M."/>
            <person name="Iltis A."/>
            <person name="Sagory-Zalkind P."/>
            <person name="Faucherand G."/>
            <person name="Descombes P."/>
            <person name="Duboux S."/>
        </authorList>
    </citation>
    <scope>NUCLEOTIDE SEQUENCE [LARGE SCALE GENOMIC DNA]</scope>
    <source>
        <strain evidence="12 13">NCC2970</strain>
    </source>
</reference>
<dbReference type="InterPro" id="IPR029061">
    <property type="entry name" value="THDP-binding"/>
</dbReference>
<dbReference type="EMBL" id="CP017151">
    <property type="protein sequence ID" value="AOR73633.1"/>
    <property type="molecule type" value="Genomic_DNA"/>
</dbReference>
<proteinExistence type="predicted"/>
<evidence type="ECO:0000256" key="9">
    <source>
        <dbReference type="ARBA" id="ARBA00051231"/>
    </source>
</evidence>
<evidence type="ECO:0000259" key="11">
    <source>
        <dbReference type="Pfam" id="PF00676"/>
    </source>
</evidence>
<evidence type="ECO:0000256" key="1">
    <source>
        <dbReference type="ARBA" id="ARBA00001964"/>
    </source>
</evidence>
<evidence type="ECO:0000256" key="7">
    <source>
        <dbReference type="ARBA" id="ARBA00023317"/>
    </source>
</evidence>
<sequence length="364" mass="40275">MMKKLDFESLKHNPEYEVLQVLGTDGKVVNEDLMPDLTDDQLVDLFKQMIWSRLVGDQTAKLSRQGRLGFFAPTAGEEASQMGSNFAMTKDDFLLGAYRDVPQLIKHGLSLAKGFMWSKGHYNANNYPEELNALPPQIIIGAQYAQTAGVALGIKLNGDKKVAYTYTGDGGTSQGDFYEGINFAGAYQAPAVFFVQNNGYAISVPRKLQTAAPTLAQKGVAAGIPSIVVDGMDALAVYTAAKQARDYAVEGNGPVIIETLTYRYGPHTLSGDDPTRYRTKEEEDEWHAKDPLVRMRKFLTDKGLWDDAKEEAYNAEVAKEIDDAIKEVESQPAQKASDFLKFEFVDTPGAIQREIDEYKEKEAK</sequence>
<dbReference type="PANTHER" id="PTHR43380">
    <property type="entry name" value="2-OXOISOVALERATE DEHYDROGENASE SUBUNIT ALPHA, MITOCHONDRIAL"/>
    <property type="match status" value="1"/>
</dbReference>
<keyword evidence="5 10" id="KW-0560">Oxidoreductase</keyword>
<name>A0A1D7ZUS3_LIMFE</name>
<dbReference type="CDD" id="cd02000">
    <property type="entry name" value="TPP_E1_PDC_ADC_BCADC"/>
    <property type="match status" value="1"/>
</dbReference>
<dbReference type="Pfam" id="PF00676">
    <property type="entry name" value="E1_dh"/>
    <property type="match status" value="1"/>
</dbReference>
<accession>A0A1D7ZUS3</accession>
<evidence type="ECO:0000256" key="3">
    <source>
        <dbReference type="ARBA" id="ARBA00012281"/>
    </source>
</evidence>
<dbReference type="Proteomes" id="UP000094714">
    <property type="component" value="Chromosome"/>
</dbReference>
<evidence type="ECO:0000313" key="12">
    <source>
        <dbReference type="EMBL" id="AOR73633.1"/>
    </source>
</evidence>
<dbReference type="AlphaFoldDB" id="A0A1D7ZUS3"/>
<evidence type="ECO:0000256" key="4">
    <source>
        <dbReference type="ARBA" id="ARBA00014159"/>
    </source>
</evidence>
<dbReference type="SUPFAM" id="SSF52518">
    <property type="entry name" value="Thiamin diphosphate-binding fold (THDP-binding)"/>
    <property type="match status" value="1"/>
</dbReference>
<keyword evidence="12" id="KW-0378">Hydrolase</keyword>
<dbReference type="GO" id="GO:0004739">
    <property type="term" value="F:pyruvate dehydrogenase (acetyl-transferring) activity"/>
    <property type="evidence" value="ECO:0007669"/>
    <property type="project" value="UniProtKB-UniRule"/>
</dbReference>
<protein>
    <recommendedName>
        <fullName evidence="4 10">Pyruvate dehydrogenase E1 component subunit alpha</fullName>
        <ecNumber evidence="3 10">1.2.4.1</ecNumber>
    </recommendedName>
</protein>
<dbReference type="EC" id="1.2.4.1" evidence="3 10"/>
<evidence type="ECO:0000256" key="5">
    <source>
        <dbReference type="ARBA" id="ARBA00023002"/>
    </source>
</evidence>